<dbReference type="EMBL" id="JAMZOO010000001">
    <property type="protein sequence ID" value="MEB6855709.1"/>
    <property type="molecule type" value="Genomic_DNA"/>
</dbReference>
<evidence type="ECO:0000313" key="1">
    <source>
        <dbReference type="EMBL" id="MEB6855709.1"/>
    </source>
</evidence>
<proteinExistence type="predicted"/>
<keyword evidence="2" id="KW-1185">Reference proteome</keyword>
<dbReference type="Proteomes" id="UP001332939">
    <property type="component" value="Unassembled WGS sequence"/>
</dbReference>
<protein>
    <submittedName>
        <fullName evidence="1">Uncharacterized protein</fullName>
    </submittedName>
</protein>
<gene>
    <name evidence="1" type="ORF">NA736_01495</name>
</gene>
<evidence type="ECO:0000313" key="2">
    <source>
        <dbReference type="Proteomes" id="UP001332939"/>
    </source>
</evidence>
<sequence length="95" mass="10622">MAFFIGWDMKNNDNLENDTDIAIGLIPVSDNGRITAFTSDGKPIRGLVCCNVDSDHGDLVRMTLTVEVTNRDGKLAICNFKKDEIEEIRANFLMK</sequence>
<dbReference type="RefSeq" id="WP_325933785.1">
    <property type="nucleotide sequence ID" value="NZ_JAMZOO010000001.1"/>
</dbReference>
<name>A0ABU6E9G1_9GAMM</name>
<comment type="caution">
    <text evidence="1">The sequence shown here is derived from an EMBL/GenBank/DDBJ whole genome shotgun (WGS) entry which is preliminary data.</text>
</comment>
<reference evidence="1 2" key="1">
    <citation type="submission" date="2022-05" db="EMBL/GenBank/DDBJ databases">
        <title>Whole genome sequences of Escherichia coli of fish isolates collected from Assam, India.</title>
        <authorList>
            <person name="Sudha S."/>
            <person name="Muneeb K.H."/>
            <person name="Rakshit O."/>
            <person name="Mendem S.K."/>
            <person name="Raisen C."/>
            <person name="Holmes M.A."/>
            <person name="Shome B.R."/>
            <person name="Sivaraman G.K."/>
        </authorList>
    </citation>
    <scope>NUCLEOTIDE SEQUENCE [LARGE SCALE GENOMIC DNA]</scope>
    <source>
        <strain evidence="1 2">278</strain>
    </source>
</reference>
<organism evidence="1 2">
    <name type="scientific">Proteus cibi</name>
    <dbReference type="NCBI Taxonomy" id="2050966"/>
    <lineage>
        <taxon>Bacteria</taxon>
        <taxon>Pseudomonadati</taxon>
        <taxon>Pseudomonadota</taxon>
        <taxon>Gammaproteobacteria</taxon>
        <taxon>Enterobacterales</taxon>
        <taxon>Morganellaceae</taxon>
        <taxon>Proteus</taxon>
    </lineage>
</organism>
<accession>A0ABU6E9G1</accession>